<evidence type="ECO:0000313" key="2">
    <source>
        <dbReference type="Proteomes" id="UP000555448"/>
    </source>
</evidence>
<accession>A0A7W7NXY3</accession>
<proteinExistence type="predicted"/>
<keyword evidence="2" id="KW-1185">Reference proteome</keyword>
<sequence>MAIDWQQLPERGSMLPFNGDQVLLAVPNLIGTSFGGDGKKVDADFPFSLHLARWIDERLEWTTNETDEDTGGSLWLNPTVPVFWGEVEMPY</sequence>
<protein>
    <submittedName>
        <fullName evidence="1">Uncharacterized protein</fullName>
    </submittedName>
</protein>
<dbReference type="RefSeq" id="WP_184250909.1">
    <property type="nucleotide sequence ID" value="NZ_JACHLR010000068.1"/>
</dbReference>
<comment type="caution">
    <text evidence="1">The sequence shown here is derived from an EMBL/GenBank/DDBJ whole genome shotgun (WGS) entry which is preliminary data.</text>
</comment>
<reference evidence="1 2" key="1">
    <citation type="submission" date="2020-08" db="EMBL/GenBank/DDBJ databases">
        <title>Functional genomics of gut bacteria from endangered species of beetles.</title>
        <authorList>
            <person name="Carlos-Shanley C."/>
        </authorList>
    </citation>
    <scope>NUCLEOTIDE SEQUENCE [LARGE SCALE GENOMIC DNA]</scope>
    <source>
        <strain evidence="1 2">S00245</strain>
    </source>
</reference>
<organism evidence="1 2">
    <name type="scientific">Novosphingobium chloroacetimidivorans</name>
    <dbReference type="NCBI Taxonomy" id="1428314"/>
    <lineage>
        <taxon>Bacteria</taxon>
        <taxon>Pseudomonadati</taxon>
        <taxon>Pseudomonadota</taxon>
        <taxon>Alphaproteobacteria</taxon>
        <taxon>Sphingomonadales</taxon>
        <taxon>Sphingomonadaceae</taxon>
        <taxon>Novosphingobium</taxon>
    </lineage>
</organism>
<dbReference type="AlphaFoldDB" id="A0A7W7NXY3"/>
<dbReference type="Proteomes" id="UP000555448">
    <property type="component" value="Unassembled WGS sequence"/>
</dbReference>
<dbReference type="EMBL" id="JACHLR010000068">
    <property type="protein sequence ID" value="MBB4861143.1"/>
    <property type="molecule type" value="Genomic_DNA"/>
</dbReference>
<gene>
    <name evidence="1" type="ORF">HNO88_004497</name>
</gene>
<name>A0A7W7NXY3_9SPHN</name>
<evidence type="ECO:0000313" key="1">
    <source>
        <dbReference type="EMBL" id="MBB4861143.1"/>
    </source>
</evidence>